<dbReference type="Pfam" id="PF01425">
    <property type="entry name" value="Amidase"/>
    <property type="match status" value="2"/>
</dbReference>
<comment type="similarity">
    <text evidence="1">Belongs to the amidase family.</text>
</comment>
<evidence type="ECO:0000313" key="4">
    <source>
        <dbReference type="EMBL" id="GAA4784362.1"/>
    </source>
</evidence>
<evidence type="ECO:0000256" key="1">
    <source>
        <dbReference type="ARBA" id="ARBA00009199"/>
    </source>
</evidence>
<dbReference type="PANTHER" id="PTHR11895">
    <property type="entry name" value="TRANSAMIDASE"/>
    <property type="match status" value="1"/>
</dbReference>
<dbReference type="SUPFAM" id="SSF75304">
    <property type="entry name" value="Amidase signature (AS) enzymes"/>
    <property type="match status" value="1"/>
</dbReference>
<feature type="domain" description="Amidase" evidence="3">
    <location>
        <begin position="11"/>
        <end position="65"/>
    </location>
</feature>
<protein>
    <recommendedName>
        <fullName evidence="3">Amidase domain-containing protein</fullName>
    </recommendedName>
</protein>
<feature type="domain" description="Amidase" evidence="3">
    <location>
        <begin position="75"/>
        <end position="215"/>
    </location>
</feature>
<gene>
    <name evidence="4" type="ORF">GCM10023220_04610</name>
</gene>
<dbReference type="InterPro" id="IPR036928">
    <property type="entry name" value="AS_sf"/>
</dbReference>
<accession>A0ABP9ATE0</accession>
<evidence type="ECO:0000313" key="5">
    <source>
        <dbReference type="Proteomes" id="UP001501265"/>
    </source>
</evidence>
<reference evidence="5" key="1">
    <citation type="journal article" date="2019" name="Int. J. Syst. Evol. Microbiol.">
        <title>The Global Catalogue of Microorganisms (GCM) 10K type strain sequencing project: providing services to taxonomists for standard genome sequencing and annotation.</title>
        <authorList>
            <consortium name="The Broad Institute Genomics Platform"/>
            <consortium name="The Broad Institute Genome Sequencing Center for Infectious Disease"/>
            <person name="Wu L."/>
            <person name="Ma J."/>
        </authorList>
    </citation>
    <scope>NUCLEOTIDE SEQUENCE [LARGE SCALE GENOMIC DNA]</scope>
    <source>
        <strain evidence="5">JCM 18081</strain>
    </source>
</reference>
<dbReference type="InterPro" id="IPR023631">
    <property type="entry name" value="Amidase_dom"/>
</dbReference>
<name>A0ABP9ATE0_9ACTN</name>
<feature type="region of interest" description="Disordered" evidence="2">
    <location>
        <begin position="207"/>
        <end position="234"/>
    </location>
</feature>
<dbReference type="Proteomes" id="UP001501265">
    <property type="component" value="Unassembled WGS sequence"/>
</dbReference>
<evidence type="ECO:0000259" key="3">
    <source>
        <dbReference type="Pfam" id="PF01425"/>
    </source>
</evidence>
<comment type="caution">
    <text evidence="4">The sequence shown here is derived from an EMBL/GenBank/DDBJ whole genome shotgun (WGS) entry which is preliminary data.</text>
</comment>
<dbReference type="EMBL" id="BAABIG010000005">
    <property type="protein sequence ID" value="GAA4784362.1"/>
    <property type="molecule type" value="Genomic_DNA"/>
</dbReference>
<dbReference type="Gene3D" id="3.90.1300.10">
    <property type="entry name" value="Amidase signature (AS) domain"/>
    <property type="match status" value="1"/>
</dbReference>
<evidence type="ECO:0000256" key="2">
    <source>
        <dbReference type="SAM" id="MobiDB-lite"/>
    </source>
</evidence>
<organism evidence="4 5">
    <name type="scientific">Streptomyces ziwulingensis</name>
    <dbReference type="NCBI Taxonomy" id="1045501"/>
    <lineage>
        <taxon>Bacteria</taxon>
        <taxon>Bacillati</taxon>
        <taxon>Actinomycetota</taxon>
        <taxon>Actinomycetes</taxon>
        <taxon>Kitasatosporales</taxon>
        <taxon>Streptomycetaceae</taxon>
        <taxon>Streptomyces</taxon>
    </lineage>
</organism>
<dbReference type="PANTHER" id="PTHR11895:SF7">
    <property type="entry name" value="GLUTAMYL-TRNA(GLN) AMIDOTRANSFERASE SUBUNIT A, MITOCHONDRIAL"/>
    <property type="match status" value="1"/>
</dbReference>
<dbReference type="InterPro" id="IPR000120">
    <property type="entry name" value="Amidase"/>
</dbReference>
<proteinExistence type="inferred from homology"/>
<sequence>MRSGALRAVDAVAEALERMTAVDVTLCAFRAVWPEEALRRAREIDARVGAGARLPLAGVPIAVKGRYGLRAAGPLLAAGCVAVGETSVPGPGTGWQTWGLGSGGRTVNPWRADRTPGGSSAGSAAAVAAGLVPLATGSDGAGSVRLPAAWCGVLGLKLTTADRAEGARSAVPGAAAPPGPPRLTAPGVLTRTPADAAAYLRAMTPPAPPAASVPPAPPAFGRPSPGVPAPGMPTPWPAPPALPLPAVWSADLGFAGPDPEPVALARAAVDRLVAAGAVRLVRPRRPLRLLDPAAA</sequence>
<keyword evidence="5" id="KW-1185">Reference proteome</keyword>